<reference evidence="5" key="1">
    <citation type="journal article" date="2018" name="Genome Biol. Evol.">
        <title>Genomics and development of Lentinus tigrinus, a white-rot wood-decaying mushroom with dimorphic fruiting bodies.</title>
        <authorList>
            <person name="Wu B."/>
            <person name="Xu Z."/>
            <person name="Knudson A."/>
            <person name="Carlson A."/>
            <person name="Chen N."/>
            <person name="Kovaka S."/>
            <person name="LaButti K."/>
            <person name="Lipzen A."/>
            <person name="Pennachio C."/>
            <person name="Riley R."/>
            <person name="Schakwitz W."/>
            <person name="Umezawa K."/>
            <person name="Ohm R.A."/>
            <person name="Grigoriev I.V."/>
            <person name="Nagy L.G."/>
            <person name="Gibbons J."/>
            <person name="Hibbett D."/>
        </authorList>
    </citation>
    <scope>NUCLEOTIDE SEQUENCE [LARGE SCALE GENOMIC DNA]</scope>
    <source>
        <strain evidence="5">ALCF2SS1-6</strain>
    </source>
</reference>
<name>A0A5C2S5B4_9APHY</name>
<evidence type="ECO:0000259" key="4">
    <source>
        <dbReference type="Pfam" id="PF01753"/>
    </source>
</evidence>
<dbReference type="EMBL" id="ML122273">
    <property type="protein sequence ID" value="RPD58852.1"/>
    <property type="molecule type" value="Genomic_DNA"/>
</dbReference>
<dbReference type="Pfam" id="PF01753">
    <property type="entry name" value="zf-MYND"/>
    <property type="match status" value="1"/>
</dbReference>
<evidence type="ECO:0000256" key="3">
    <source>
        <dbReference type="ARBA" id="ARBA00022833"/>
    </source>
</evidence>
<organism evidence="5 6">
    <name type="scientific">Lentinus tigrinus ALCF2SS1-6</name>
    <dbReference type="NCBI Taxonomy" id="1328759"/>
    <lineage>
        <taxon>Eukaryota</taxon>
        <taxon>Fungi</taxon>
        <taxon>Dikarya</taxon>
        <taxon>Basidiomycota</taxon>
        <taxon>Agaricomycotina</taxon>
        <taxon>Agaricomycetes</taxon>
        <taxon>Polyporales</taxon>
        <taxon>Polyporaceae</taxon>
        <taxon>Lentinus</taxon>
    </lineage>
</organism>
<dbReference type="Gene3D" id="6.10.140.2220">
    <property type="match status" value="1"/>
</dbReference>
<keyword evidence="6" id="KW-1185">Reference proteome</keyword>
<protein>
    <recommendedName>
        <fullName evidence="4">MYND-type domain-containing protein</fullName>
    </recommendedName>
</protein>
<dbReference type="GO" id="GO:0008270">
    <property type="term" value="F:zinc ion binding"/>
    <property type="evidence" value="ECO:0007669"/>
    <property type="project" value="UniProtKB-KW"/>
</dbReference>
<dbReference type="InterPro" id="IPR002893">
    <property type="entry name" value="Znf_MYND"/>
</dbReference>
<evidence type="ECO:0000313" key="6">
    <source>
        <dbReference type="Proteomes" id="UP000313359"/>
    </source>
</evidence>
<keyword evidence="2" id="KW-0863">Zinc-finger</keyword>
<sequence length="239" mass="26839">MDDPEGFEGRLGSLFLAVRHANASVVLGLASPVALFVGLQFKEAAAKAGVDVGRAREYWPLWRALKQMKQEREVEIRKDEQRVQPGSLYICAEPGCKIQGVHKSALKACAGRCPPDLKPRYCSAEYQKKDWPRHKVLCKRGQSDTQLAGALNSFLEPADEANGDEEASEEPEEQQLMDLNNIERTPGPARIIEIPDARRGEILRISSTTMSPREMRNFREHMMKRWQGTPSAQEQQADP</sequence>
<dbReference type="AlphaFoldDB" id="A0A5C2S5B4"/>
<evidence type="ECO:0000313" key="5">
    <source>
        <dbReference type="EMBL" id="RPD58852.1"/>
    </source>
</evidence>
<evidence type="ECO:0000256" key="2">
    <source>
        <dbReference type="ARBA" id="ARBA00022771"/>
    </source>
</evidence>
<keyword evidence="3" id="KW-0862">Zinc</keyword>
<dbReference type="SUPFAM" id="SSF144232">
    <property type="entry name" value="HIT/MYND zinc finger-like"/>
    <property type="match status" value="1"/>
</dbReference>
<feature type="domain" description="MYND-type" evidence="4">
    <location>
        <begin position="96"/>
        <end position="138"/>
    </location>
</feature>
<dbReference type="STRING" id="1328759.A0A5C2S5B4"/>
<keyword evidence="1" id="KW-0479">Metal-binding</keyword>
<dbReference type="Proteomes" id="UP000313359">
    <property type="component" value="Unassembled WGS sequence"/>
</dbReference>
<evidence type="ECO:0000256" key="1">
    <source>
        <dbReference type="ARBA" id="ARBA00022723"/>
    </source>
</evidence>
<proteinExistence type="predicted"/>
<gene>
    <name evidence="5" type="ORF">L227DRAFT_178451</name>
</gene>
<accession>A0A5C2S5B4</accession>
<dbReference type="OrthoDB" id="432970at2759"/>